<keyword evidence="4 6" id="KW-1133">Transmembrane helix</keyword>
<feature type="transmembrane region" description="Helical" evidence="6">
    <location>
        <begin position="354"/>
        <end position="375"/>
    </location>
</feature>
<dbReference type="GO" id="GO:0005886">
    <property type="term" value="C:plasma membrane"/>
    <property type="evidence" value="ECO:0007669"/>
    <property type="project" value="UniProtKB-SubCell"/>
</dbReference>
<proteinExistence type="predicted"/>
<organism evidence="8 9">
    <name type="scientific">Actinoallomurus iriomotensis</name>
    <dbReference type="NCBI Taxonomy" id="478107"/>
    <lineage>
        <taxon>Bacteria</taxon>
        <taxon>Bacillati</taxon>
        <taxon>Actinomycetota</taxon>
        <taxon>Actinomycetes</taxon>
        <taxon>Streptosporangiales</taxon>
        <taxon>Thermomonosporaceae</taxon>
        <taxon>Actinoallomurus</taxon>
    </lineage>
</organism>
<evidence type="ECO:0000256" key="2">
    <source>
        <dbReference type="ARBA" id="ARBA00022475"/>
    </source>
</evidence>
<feature type="domain" description="ABC3 transporter permease C-terminal" evidence="7">
    <location>
        <begin position="719"/>
        <end position="834"/>
    </location>
</feature>
<dbReference type="PANTHER" id="PTHR30287:SF1">
    <property type="entry name" value="INNER MEMBRANE PROTEIN"/>
    <property type="match status" value="1"/>
</dbReference>
<accession>A0A9W6VMG7</accession>
<name>A0A9W6VMG7_9ACTN</name>
<comment type="caution">
    <text evidence="8">The sequence shown here is derived from an EMBL/GenBank/DDBJ whole genome shotgun (WGS) entry which is preliminary data.</text>
</comment>
<feature type="transmembrane region" description="Helical" evidence="6">
    <location>
        <begin position="804"/>
        <end position="822"/>
    </location>
</feature>
<evidence type="ECO:0000256" key="4">
    <source>
        <dbReference type="ARBA" id="ARBA00022989"/>
    </source>
</evidence>
<feature type="domain" description="ABC3 transporter permease C-terminal" evidence="7">
    <location>
        <begin position="267"/>
        <end position="385"/>
    </location>
</feature>
<dbReference type="Pfam" id="PF02687">
    <property type="entry name" value="FtsX"/>
    <property type="match status" value="2"/>
</dbReference>
<gene>
    <name evidence="8" type="ORF">Airi01_019520</name>
</gene>
<evidence type="ECO:0000256" key="5">
    <source>
        <dbReference type="ARBA" id="ARBA00023136"/>
    </source>
</evidence>
<protein>
    <submittedName>
        <fullName evidence="8">Membrane protein</fullName>
    </submittedName>
</protein>
<dbReference type="Proteomes" id="UP001165135">
    <property type="component" value="Unassembled WGS sequence"/>
</dbReference>
<feature type="transmembrane region" description="Helical" evidence="6">
    <location>
        <begin position="483"/>
        <end position="506"/>
    </location>
</feature>
<feature type="transmembrane region" description="Helical" evidence="6">
    <location>
        <begin position="768"/>
        <end position="792"/>
    </location>
</feature>
<feature type="transmembrane region" description="Helical" evidence="6">
    <location>
        <begin position="714"/>
        <end position="734"/>
    </location>
</feature>
<evidence type="ECO:0000259" key="7">
    <source>
        <dbReference type="Pfam" id="PF02687"/>
    </source>
</evidence>
<feature type="transmembrane region" description="Helical" evidence="6">
    <location>
        <begin position="406"/>
        <end position="425"/>
    </location>
</feature>
<sequence>MLHLALRMARHRIAALAAIACAALGGAAFVTGIGVLAESGFRSHAPVERLAGADVVVSAAQTYRPKGDLAVGLPERARVPRELTARLARLPGVTAAVGDVSFPAAVLDRRGAVLPAAVTGDPATAGHGWSSTGLPDRLRVSGAAPAGPGDVALDARTAAAAGVAPGGRVSVVAAGHRATYRVSAVVGGSGGGIFFTDATAASLGGRGRVDLVALRTAPGARDSVAERARAIAGPAGLVVSTGAARGDVEAPDAMAGRGALPLFAGSLAGVTLLVVGFIVGGSLAVSIGAQRRDLALLRAVGATPRQVRRLAAAQAVVVAAAALVPGIPLGYLLADRLRALLVFAGMVPSSLPLTFSPLPAVAAALLLLLVVRASAWCAALRTSRMAATEAVAESRSEPRTPSRGRALAGFLLMAAATVLSVAPLLTRTEQGAAVTAFAGIVATIGLGLAGPVVVGRISRTLARRLPAGVSAPTWLAVANSRGYALRVASAVTTLAMAVVFTLTYALTQTTMLKATSNDVASATRAQFTMTAPGVGGLPDDLAAAVRATPGVRAVAPVSGTTVIWTYKMLGDDETDYHSAPILSPAASSVLDLGVRSGDLAHLTGATVAVDAGAARSRNASLGGTVNLVLGDGAPVTARVVAIYSRGLGFGPVAVSRDLAAGHTTTGLDQSLLIRTDGSDAAARGLTALASARPGLALGRAYGAPDGAYGVPPELWINIAILAVLLGYLLLGIANKLIASTVQRRHEIAALQLIGATPGQIRSMMRREATLICVVALGTGLLLSVVPLVLLAAGFLHRPWPAGPLWLFPAIAAVVAALAFLTMEVPTRRALRTPPAQALTRA</sequence>
<comment type="subcellular location">
    <subcellularLocation>
        <location evidence="1">Cell membrane</location>
        <topology evidence="1">Multi-pass membrane protein</topology>
    </subcellularLocation>
</comment>
<keyword evidence="3 6" id="KW-0812">Transmembrane</keyword>
<dbReference type="RefSeq" id="WP_285619165.1">
    <property type="nucleotide sequence ID" value="NZ_BSTJ01000002.1"/>
</dbReference>
<dbReference type="PANTHER" id="PTHR30287">
    <property type="entry name" value="MEMBRANE COMPONENT OF PREDICTED ABC SUPERFAMILY METABOLITE UPTAKE TRANSPORTER"/>
    <property type="match status" value="1"/>
</dbReference>
<reference evidence="8" key="1">
    <citation type="submission" date="2023-03" db="EMBL/GenBank/DDBJ databases">
        <title>Actinoallomurus iriomotensis NBRC 103681.</title>
        <authorList>
            <person name="Ichikawa N."/>
            <person name="Sato H."/>
            <person name="Tonouchi N."/>
        </authorList>
    </citation>
    <scope>NUCLEOTIDE SEQUENCE</scope>
    <source>
        <strain evidence="8">NBRC 103681</strain>
    </source>
</reference>
<feature type="transmembrane region" description="Helical" evidence="6">
    <location>
        <begin position="310"/>
        <end position="334"/>
    </location>
</feature>
<feature type="transmembrane region" description="Helical" evidence="6">
    <location>
        <begin position="262"/>
        <end position="289"/>
    </location>
</feature>
<dbReference type="InterPro" id="IPR003838">
    <property type="entry name" value="ABC3_permease_C"/>
</dbReference>
<dbReference type="AlphaFoldDB" id="A0A9W6VMG7"/>
<evidence type="ECO:0000256" key="6">
    <source>
        <dbReference type="SAM" id="Phobius"/>
    </source>
</evidence>
<evidence type="ECO:0000313" key="9">
    <source>
        <dbReference type="Proteomes" id="UP001165135"/>
    </source>
</evidence>
<feature type="transmembrane region" description="Helical" evidence="6">
    <location>
        <begin position="431"/>
        <end position="454"/>
    </location>
</feature>
<dbReference type="InterPro" id="IPR038766">
    <property type="entry name" value="Membrane_comp_ABC_pdt"/>
</dbReference>
<evidence type="ECO:0000256" key="3">
    <source>
        <dbReference type="ARBA" id="ARBA00022692"/>
    </source>
</evidence>
<evidence type="ECO:0000313" key="8">
    <source>
        <dbReference type="EMBL" id="GLY73685.1"/>
    </source>
</evidence>
<evidence type="ECO:0000256" key="1">
    <source>
        <dbReference type="ARBA" id="ARBA00004651"/>
    </source>
</evidence>
<keyword evidence="5 6" id="KW-0472">Membrane</keyword>
<dbReference type="EMBL" id="BSTJ01000002">
    <property type="protein sequence ID" value="GLY73685.1"/>
    <property type="molecule type" value="Genomic_DNA"/>
</dbReference>
<keyword evidence="2" id="KW-1003">Cell membrane</keyword>